<evidence type="ECO:0000313" key="8">
    <source>
        <dbReference type="Proteomes" id="UP000298347"/>
    </source>
</evidence>
<keyword evidence="3" id="KW-0813">Transport</keyword>
<dbReference type="PANTHER" id="PTHR30024:SF47">
    <property type="entry name" value="TAURINE-BINDING PERIPLASMIC PROTEIN"/>
    <property type="match status" value="1"/>
</dbReference>
<dbReference type="GO" id="GO:0042597">
    <property type="term" value="C:periplasmic space"/>
    <property type="evidence" value="ECO:0007669"/>
    <property type="project" value="UniProtKB-SubCell"/>
</dbReference>
<dbReference type="OrthoDB" id="9815602at2"/>
<feature type="domain" description="Solute-binding protein family 3/N-terminal" evidence="6">
    <location>
        <begin position="38"/>
        <end position="253"/>
    </location>
</feature>
<accession>A0A4Z0GPW2</accession>
<dbReference type="RefSeq" id="WP_135348396.1">
    <property type="nucleotide sequence ID" value="NZ_SRJD01000008.1"/>
</dbReference>
<dbReference type="PROSITE" id="PS51257">
    <property type="entry name" value="PROKAR_LIPOPROTEIN"/>
    <property type="match status" value="1"/>
</dbReference>
<dbReference type="InterPro" id="IPR010067">
    <property type="entry name" value="ABC_SsuA_sub-bd"/>
</dbReference>
<dbReference type="Gene3D" id="3.40.190.10">
    <property type="entry name" value="Periplasmic binding protein-like II"/>
    <property type="match status" value="2"/>
</dbReference>
<evidence type="ECO:0000256" key="2">
    <source>
        <dbReference type="ARBA" id="ARBA00010742"/>
    </source>
</evidence>
<feature type="chain" id="PRO_5039266742" evidence="5">
    <location>
        <begin position="21"/>
        <end position="338"/>
    </location>
</feature>
<reference evidence="7 8" key="1">
    <citation type="journal article" date="2015" name="Int. J. Syst. Evol. Microbiol.">
        <title>Sporolactobacillus shoreae sp. nov. and Sporolactobacillus spathodeae sp. nov., two spore-forming lactic acid bacteria isolated from tree barks in Thailand.</title>
        <authorList>
            <person name="Thamacharoensuk T."/>
            <person name="Kitahara M."/>
            <person name="Ohkuma M."/>
            <person name="Thongchul N."/>
            <person name="Tanasupawat S."/>
        </authorList>
    </citation>
    <scope>NUCLEOTIDE SEQUENCE [LARGE SCALE GENOMIC DNA]</scope>
    <source>
        <strain evidence="7 8">BK92</strain>
    </source>
</reference>
<dbReference type="GO" id="GO:0042626">
    <property type="term" value="F:ATPase-coupled transmembrane transporter activity"/>
    <property type="evidence" value="ECO:0007669"/>
    <property type="project" value="InterPro"/>
</dbReference>
<dbReference type="GO" id="GO:0016020">
    <property type="term" value="C:membrane"/>
    <property type="evidence" value="ECO:0007669"/>
    <property type="project" value="InterPro"/>
</dbReference>
<dbReference type="InterPro" id="IPR015168">
    <property type="entry name" value="SsuA/THI5"/>
</dbReference>
<name>A0A4Z0GPW2_9BACL</name>
<sequence length="338" mass="36691">MGKKLKLFAILLLTMALVLGGCSSNKSQGSSGSSASKKIVLGFNPWPGYFPWYIAQEKGFFKKYGLDVQLKQFSALSGMLNALSSGQLDAAGVTINDMIVPLSKGVDLKAVGVYDISNGGDAFVVNKNIKSFNDLKGKRVATELGTVDHLLMLEGMKKAGLKESDVQFSNMDISDAGNALISGKLDGASLYEPFISKATSSGKAKVLFSSADMPGLITDVIAVKGSLAKSDPKDVENLLRAWYDALDYWHKHPDESMKIMAKAANTPVNEYKDVYKTIKIYNLDESINAFKKANDYSSLYYTGQETAKFLKGQQMITGNPDLNKALDVQFLKKLQAGK</sequence>
<evidence type="ECO:0000256" key="1">
    <source>
        <dbReference type="ARBA" id="ARBA00004418"/>
    </source>
</evidence>
<dbReference type="AlphaFoldDB" id="A0A4Z0GPW2"/>
<dbReference type="EMBL" id="SRJD01000008">
    <property type="protein sequence ID" value="TGA98308.1"/>
    <property type="molecule type" value="Genomic_DNA"/>
</dbReference>
<keyword evidence="4 5" id="KW-0732">Signal</keyword>
<evidence type="ECO:0000256" key="3">
    <source>
        <dbReference type="ARBA" id="ARBA00022448"/>
    </source>
</evidence>
<comment type="caution">
    <text evidence="7">The sequence shown here is derived from an EMBL/GenBank/DDBJ whole genome shotgun (WGS) entry which is preliminary data.</text>
</comment>
<evidence type="ECO:0000256" key="5">
    <source>
        <dbReference type="SAM" id="SignalP"/>
    </source>
</evidence>
<protein>
    <submittedName>
        <fullName evidence="7">Aliphatic sulfonate ABC transporter substrate-binding protein</fullName>
    </submittedName>
</protein>
<comment type="similarity">
    <text evidence="2">Belongs to the bacterial solute-binding protein SsuA/TauA family.</text>
</comment>
<evidence type="ECO:0000256" key="4">
    <source>
        <dbReference type="ARBA" id="ARBA00022729"/>
    </source>
</evidence>
<evidence type="ECO:0000259" key="6">
    <source>
        <dbReference type="SMART" id="SM00062"/>
    </source>
</evidence>
<feature type="signal peptide" evidence="5">
    <location>
        <begin position="1"/>
        <end position="20"/>
    </location>
</feature>
<organism evidence="7 8">
    <name type="scientific">Sporolactobacillus shoreae</name>
    <dbReference type="NCBI Taxonomy" id="1465501"/>
    <lineage>
        <taxon>Bacteria</taxon>
        <taxon>Bacillati</taxon>
        <taxon>Bacillota</taxon>
        <taxon>Bacilli</taxon>
        <taxon>Bacillales</taxon>
        <taxon>Sporolactobacillaceae</taxon>
        <taxon>Sporolactobacillus</taxon>
    </lineage>
</organism>
<dbReference type="SMART" id="SM00062">
    <property type="entry name" value="PBPb"/>
    <property type="match status" value="1"/>
</dbReference>
<gene>
    <name evidence="7" type="ORF">E4665_08670</name>
</gene>
<proteinExistence type="inferred from homology"/>
<dbReference type="NCBIfam" id="TIGR01728">
    <property type="entry name" value="SsuA_fam"/>
    <property type="match status" value="1"/>
</dbReference>
<dbReference type="CDD" id="cd13563">
    <property type="entry name" value="PBP2_SsuA_like_6"/>
    <property type="match status" value="1"/>
</dbReference>
<comment type="subcellular location">
    <subcellularLocation>
        <location evidence="1">Periplasm</location>
    </subcellularLocation>
</comment>
<dbReference type="Proteomes" id="UP000298347">
    <property type="component" value="Unassembled WGS sequence"/>
</dbReference>
<keyword evidence="8" id="KW-1185">Reference proteome</keyword>
<dbReference type="InterPro" id="IPR001638">
    <property type="entry name" value="Solute-binding_3/MltF_N"/>
</dbReference>
<dbReference type="SUPFAM" id="SSF53850">
    <property type="entry name" value="Periplasmic binding protein-like II"/>
    <property type="match status" value="1"/>
</dbReference>
<dbReference type="Pfam" id="PF09084">
    <property type="entry name" value="NMT1"/>
    <property type="match status" value="1"/>
</dbReference>
<evidence type="ECO:0000313" key="7">
    <source>
        <dbReference type="EMBL" id="TGA98308.1"/>
    </source>
</evidence>
<dbReference type="PANTHER" id="PTHR30024">
    <property type="entry name" value="ALIPHATIC SULFONATES-BINDING PROTEIN-RELATED"/>
    <property type="match status" value="1"/>
</dbReference>